<name>A0AAX4JEH6_9MICR</name>
<dbReference type="RefSeq" id="XP_065330321.1">
    <property type="nucleotide sequence ID" value="XM_065474249.1"/>
</dbReference>
<dbReference type="KEGG" id="vnx:VNE69_07242"/>
<evidence type="ECO:0000313" key="2">
    <source>
        <dbReference type="Proteomes" id="UP001334084"/>
    </source>
</evidence>
<dbReference type="Proteomes" id="UP001334084">
    <property type="component" value="Chromosome 7"/>
</dbReference>
<dbReference type="AlphaFoldDB" id="A0AAX4JEH6"/>
<evidence type="ECO:0000313" key="1">
    <source>
        <dbReference type="EMBL" id="WUR04176.1"/>
    </source>
</evidence>
<organism evidence="1 2">
    <name type="scientific">Vairimorpha necatrix</name>
    <dbReference type="NCBI Taxonomy" id="6039"/>
    <lineage>
        <taxon>Eukaryota</taxon>
        <taxon>Fungi</taxon>
        <taxon>Fungi incertae sedis</taxon>
        <taxon>Microsporidia</taxon>
        <taxon>Nosematidae</taxon>
        <taxon>Vairimorpha</taxon>
    </lineage>
</organism>
<dbReference type="InterPro" id="IPR019193">
    <property type="entry name" value="UBQ-conj_enz_E2-bd_prot"/>
</dbReference>
<protein>
    <submittedName>
        <fullName evidence="1">Polyadenylation protein</fullName>
    </submittedName>
</protein>
<keyword evidence="2" id="KW-1185">Reference proteome</keyword>
<sequence>MIIEIVKNNEGFLYAEEKNQIFKYEHDYQISSYELVNNIFVYTIKNFKNKIFHSENSKLEKFDFKCKHFNKIEYSSYNLLPSEDWHELIDCWSCHNNEFASVKDLKIKVRPKGLLISSFFLFINKSDLPECCQDHNNSESFIQDFKSNKTIKLWFNELENVDHKKVIFDYLFTYFKYNNIFIFKYKDKIYEMKFFYTLDFFIINKNQYTKSMKIGIRENPNLYFKPKNNEFINDFYIEMIYNEILYLDIEILNYKTGFIFC</sequence>
<dbReference type="EMBL" id="CP142732">
    <property type="protein sequence ID" value="WUR04176.1"/>
    <property type="molecule type" value="Genomic_DNA"/>
</dbReference>
<accession>A0AAX4JEH6</accession>
<gene>
    <name evidence="1" type="ORF">VNE69_07242</name>
</gene>
<proteinExistence type="predicted"/>
<dbReference type="Pfam" id="PF09814">
    <property type="entry name" value="HECT_2"/>
    <property type="match status" value="1"/>
</dbReference>
<dbReference type="GeneID" id="90541998"/>
<reference evidence="1" key="1">
    <citation type="journal article" date="2024" name="BMC Genomics">
        <title>Functional annotation of a divergent genome using sequence and structure-based similarity.</title>
        <authorList>
            <person name="Svedberg D."/>
            <person name="Winiger R.R."/>
            <person name="Berg A."/>
            <person name="Sharma H."/>
            <person name="Tellgren-Roth C."/>
            <person name="Debrunner-Vossbrinck B.A."/>
            <person name="Vossbrinck C.R."/>
            <person name="Barandun J."/>
        </authorList>
    </citation>
    <scope>NUCLEOTIDE SEQUENCE</scope>
    <source>
        <strain evidence="1">Illinois isolate</strain>
    </source>
</reference>